<accession>A0A6C2U5G9</accession>
<protein>
    <recommendedName>
        <fullName evidence="4">SLA1 homology domain-containing protein</fullName>
    </recommendedName>
</protein>
<dbReference type="Proteomes" id="UP000366872">
    <property type="component" value="Unassembled WGS sequence"/>
</dbReference>
<feature type="signal peptide" evidence="1">
    <location>
        <begin position="1"/>
        <end position="19"/>
    </location>
</feature>
<name>A0A6C2U5G9_PONDE</name>
<gene>
    <name evidence="2" type="ORF">PDESU_03350</name>
</gene>
<evidence type="ECO:0000313" key="2">
    <source>
        <dbReference type="EMBL" id="VGO14781.1"/>
    </source>
</evidence>
<evidence type="ECO:0008006" key="4">
    <source>
        <dbReference type="Google" id="ProtNLM"/>
    </source>
</evidence>
<keyword evidence="1" id="KW-0732">Signal</keyword>
<evidence type="ECO:0000256" key="1">
    <source>
        <dbReference type="SAM" id="SignalP"/>
    </source>
</evidence>
<reference evidence="2 3" key="1">
    <citation type="submission" date="2019-04" db="EMBL/GenBank/DDBJ databases">
        <authorList>
            <person name="Van Vliet M D."/>
        </authorList>
    </citation>
    <scope>NUCLEOTIDE SEQUENCE [LARGE SCALE GENOMIC DNA]</scope>
    <source>
        <strain evidence="2 3">F1</strain>
    </source>
</reference>
<feature type="chain" id="PRO_5025571190" description="SLA1 homology domain-containing protein" evidence="1">
    <location>
        <begin position="20"/>
        <end position="292"/>
    </location>
</feature>
<dbReference type="RefSeq" id="WP_136080407.1">
    <property type="nucleotide sequence ID" value="NZ_CAAHFG010000002.1"/>
</dbReference>
<proteinExistence type="predicted"/>
<keyword evidence="3" id="KW-1185">Reference proteome</keyword>
<organism evidence="2 3">
    <name type="scientific">Pontiella desulfatans</name>
    <dbReference type="NCBI Taxonomy" id="2750659"/>
    <lineage>
        <taxon>Bacteria</taxon>
        <taxon>Pseudomonadati</taxon>
        <taxon>Kiritimatiellota</taxon>
        <taxon>Kiritimatiellia</taxon>
        <taxon>Kiritimatiellales</taxon>
        <taxon>Pontiellaceae</taxon>
        <taxon>Pontiella</taxon>
    </lineage>
</organism>
<dbReference type="AlphaFoldDB" id="A0A6C2U5G9"/>
<sequence>MNRFLLFEALLCFGLTVVAADAEVRDFRTQDGKSVRGEIESYKLQTDKLAIKTEGGKTVQLKADDLVDDDYVYVRDWDSVRLFSQNTHFRMYFNGPESLNKWSKILWRRPPGNVEAQQTYKIDHNRLGYEIKFDNQTGYDLENVELKYNLFYMQERMDYRVEEKVPDIVVRPCLERYAIVPSGKNNKFASKTIVLRRKEIAGAGTKLRYLEGEGRFLKSEMIGAIFRATITTRSGLSTVREIRMPKDLSEEYVWVEPTAENIVWADDSLDEREDVRRPPTLWVELGGSGEGG</sequence>
<dbReference type="EMBL" id="CAAHFG010000002">
    <property type="protein sequence ID" value="VGO14781.1"/>
    <property type="molecule type" value="Genomic_DNA"/>
</dbReference>
<evidence type="ECO:0000313" key="3">
    <source>
        <dbReference type="Proteomes" id="UP000366872"/>
    </source>
</evidence>